<feature type="transmembrane region" description="Helical" evidence="6">
    <location>
        <begin position="362"/>
        <end position="381"/>
    </location>
</feature>
<dbReference type="Pfam" id="PF07690">
    <property type="entry name" value="MFS_1"/>
    <property type="match status" value="1"/>
</dbReference>
<feature type="transmembrane region" description="Helical" evidence="6">
    <location>
        <begin position="32"/>
        <end position="57"/>
    </location>
</feature>
<dbReference type="Gene3D" id="1.20.1720.10">
    <property type="entry name" value="Multidrug resistance protein D"/>
    <property type="match status" value="1"/>
</dbReference>
<proteinExistence type="predicted"/>
<keyword evidence="9" id="KW-1185">Reference proteome</keyword>
<sequence>MASAKKATAKKEKEPLALYDGSTLLMNQWQMILVALGCLGALLLSLLDINIVGAVVWKMSAELDPVHGIAMMPWLTTCYALADCIVVPLYGKIADVYGPKPVFSAALGIFVVGSALCGIATSLPELIVFRTIQGVGAGGLAALALVVIGTMFRNEEQSFENKAATQTAFGAVMFGVGLALGPTLGGVIADNLNWRWVFYINLPLALFALFTAVFLLKLPKRLTKRKVDYLGGTLLAGAAAALLLASEWGGTKYAWGSSQIVLMLAGGAVLLGLFVWRILTAADPLISLSILKHPVFRIMMPSSLIAGLGMAGSFFYVSGYLQVARGLTPTAAGMFTLCMAAGLLLSILVGPVLIRIVGKFKYMLTITGVIQAIILFLLSGLTADTPLYLVAVAMFTVGMAMGFSLGLGLQYTQNSVSVEDIGIATTSLRFNQQLGVSIGFAFFATIVTNILASHLTGAAGAANVNGNLDLAKLSGLSPAEHSAAIGAFITAVDTVFLLGAIITLIPAGLALLIKEDKHPKTPGPAAEKVAATA</sequence>
<evidence type="ECO:0000256" key="2">
    <source>
        <dbReference type="ARBA" id="ARBA00022448"/>
    </source>
</evidence>
<keyword evidence="4 6" id="KW-1133">Transmembrane helix</keyword>
<feature type="transmembrane region" description="Helical" evidence="6">
    <location>
        <begin position="69"/>
        <end position="90"/>
    </location>
</feature>
<dbReference type="InterPro" id="IPR011701">
    <property type="entry name" value="MFS"/>
</dbReference>
<feature type="transmembrane region" description="Helical" evidence="6">
    <location>
        <begin position="228"/>
        <end position="248"/>
    </location>
</feature>
<keyword evidence="2" id="KW-0813">Transport</keyword>
<feature type="transmembrane region" description="Helical" evidence="6">
    <location>
        <begin position="196"/>
        <end position="216"/>
    </location>
</feature>
<feature type="transmembrane region" description="Helical" evidence="6">
    <location>
        <begin position="482"/>
        <end position="513"/>
    </location>
</feature>
<organism evidence="8 9">
    <name type="scientific">Amycolatopsis xylanica</name>
    <dbReference type="NCBI Taxonomy" id="589385"/>
    <lineage>
        <taxon>Bacteria</taxon>
        <taxon>Bacillati</taxon>
        <taxon>Actinomycetota</taxon>
        <taxon>Actinomycetes</taxon>
        <taxon>Pseudonocardiales</taxon>
        <taxon>Pseudonocardiaceae</taxon>
        <taxon>Amycolatopsis</taxon>
    </lineage>
</organism>
<feature type="transmembrane region" description="Helical" evidence="6">
    <location>
        <begin position="127"/>
        <end position="152"/>
    </location>
</feature>
<evidence type="ECO:0000313" key="8">
    <source>
        <dbReference type="EMBL" id="SDW70742.1"/>
    </source>
</evidence>
<feature type="domain" description="Major facilitator superfamily (MFS) profile" evidence="7">
    <location>
        <begin position="34"/>
        <end position="518"/>
    </location>
</feature>
<dbReference type="PANTHER" id="PTHR23501:SF191">
    <property type="entry name" value="VACUOLAR BASIC AMINO ACID TRANSPORTER 4"/>
    <property type="match status" value="1"/>
</dbReference>
<evidence type="ECO:0000256" key="3">
    <source>
        <dbReference type="ARBA" id="ARBA00022692"/>
    </source>
</evidence>
<feature type="transmembrane region" description="Helical" evidence="6">
    <location>
        <begin position="164"/>
        <end position="184"/>
    </location>
</feature>
<feature type="transmembrane region" description="Helical" evidence="6">
    <location>
        <begin position="387"/>
        <end position="409"/>
    </location>
</feature>
<dbReference type="GO" id="GO:0022857">
    <property type="term" value="F:transmembrane transporter activity"/>
    <property type="evidence" value="ECO:0007669"/>
    <property type="project" value="InterPro"/>
</dbReference>
<feature type="transmembrane region" description="Helical" evidence="6">
    <location>
        <begin position="102"/>
        <end position="121"/>
    </location>
</feature>
<dbReference type="AlphaFoldDB" id="A0A1H2VQP3"/>
<dbReference type="EMBL" id="FNON01000001">
    <property type="protein sequence ID" value="SDW70742.1"/>
    <property type="molecule type" value="Genomic_DNA"/>
</dbReference>
<dbReference type="PANTHER" id="PTHR23501">
    <property type="entry name" value="MAJOR FACILITATOR SUPERFAMILY"/>
    <property type="match status" value="1"/>
</dbReference>
<dbReference type="InterPro" id="IPR020846">
    <property type="entry name" value="MFS_dom"/>
</dbReference>
<dbReference type="RefSeq" id="WP_245757177.1">
    <property type="nucleotide sequence ID" value="NZ_FNON01000001.1"/>
</dbReference>
<dbReference type="SUPFAM" id="SSF103473">
    <property type="entry name" value="MFS general substrate transporter"/>
    <property type="match status" value="1"/>
</dbReference>
<evidence type="ECO:0000259" key="7">
    <source>
        <dbReference type="PROSITE" id="PS50850"/>
    </source>
</evidence>
<dbReference type="STRING" id="589385.SAMN05421504_1011305"/>
<evidence type="ECO:0000256" key="5">
    <source>
        <dbReference type="ARBA" id="ARBA00023136"/>
    </source>
</evidence>
<dbReference type="GO" id="GO:0005886">
    <property type="term" value="C:plasma membrane"/>
    <property type="evidence" value="ECO:0007669"/>
    <property type="project" value="UniProtKB-SubCell"/>
</dbReference>
<dbReference type="InterPro" id="IPR036259">
    <property type="entry name" value="MFS_trans_sf"/>
</dbReference>
<feature type="transmembrane region" description="Helical" evidence="6">
    <location>
        <begin position="438"/>
        <end position="462"/>
    </location>
</feature>
<evidence type="ECO:0000256" key="4">
    <source>
        <dbReference type="ARBA" id="ARBA00022989"/>
    </source>
</evidence>
<protein>
    <submittedName>
        <fullName evidence="8">Drug resistance transporter, EmrB/QacA subfamily</fullName>
    </submittedName>
</protein>
<name>A0A1H2VQP3_9PSEU</name>
<feature type="transmembrane region" description="Helical" evidence="6">
    <location>
        <begin position="331"/>
        <end position="350"/>
    </location>
</feature>
<keyword evidence="3 6" id="KW-0812">Transmembrane</keyword>
<comment type="subcellular location">
    <subcellularLocation>
        <location evidence="1">Cell inner membrane</location>
        <topology evidence="1">Multi-pass membrane protein</topology>
    </subcellularLocation>
</comment>
<reference evidence="8 9" key="1">
    <citation type="submission" date="2016-10" db="EMBL/GenBank/DDBJ databases">
        <authorList>
            <person name="de Groot N.N."/>
        </authorList>
    </citation>
    <scope>NUCLEOTIDE SEQUENCE [LARGE SCALE GENOMIC DNA]</scope>
    <source>
        <strain evidence="8 9">CPCC 202699</strain>
    </source>
</reference>
<dbReference type="Gene3D" id="1.20.1250.20">
    <property type="entry name" value="MFS general substrate transporter like domains"/>
    <property type="match status" value="1"/>
</dbReference>
<keyword evidence="5 6" id="KW-0472">Membrane</keyword>
<dbReference type="Proteomes" id="UP000199515">
    <property type="component" value="Unassembled WGS sequence"/>
</dbReference>
<evidence type="ECO:0000256" key="6">
    <source>
        <dbReference type="SAM" id="Phobius"/>
    </source>
</evidence>
<evidence type="ECO:0000256" key="1">
    <source>
        <dbReference type="ARBA" id="ARBA00004429"/>
    </source>
</evidence>
<gene>
    <name evidence="8" type="ORF">SAMN05421504_1011305</name>
</gene>
<feature type="transmembrane region" description="Helical" evidence="6">
    <location>
        <begin position="300"/>
        <end position="319"/>
    </location>
</feature>
<dbReference type="PROSITE" id="PS50850">
    <property type="entry name" value="MFS"/>
    <property type="match status" value="1"/>
</dbReference>
<evidence type="ECO:0000313" key="9">
    <source>
        <dbReference type="Proteomes" id="UP000199515"/>
    </source>
</evidence>
<feature type="transmembrane region" description="Helical" evidence="6">
    <location>
        <begin position="260"/>
        <end position="279"/>
    </location>
</feature>
<accession>A0A1H2VQP3</accession>